<organism evidence="2 3">
    <name type="scientific">Candidatus Mcinerneyibacterium aminivorans</name>
    <dbReference type="NCBI Taxonomy" id="2703815"/>
    <lineage>
        <taxon>Bacteria</taxon>
        <taxon>Candidatus Macinerneyibacteriota</taxon>
        <taxon>Candidatus Mcinerneyibacteria</taxon>
        <taxon>Candidatus Mcinerneyibacteriales</taxon>
        <taxon>Candidatus Mcinerneyibacteriaceae</taxon>
        <taxon>Candidatus Mcinerneyibacterium</taxon>
    </lineage>
</organism>
<dbReference type="PANTHER" id="PTHR43745">
    <property type="entry name" value="NITROREDUCTASE MJ1384-RELATED"/>
    <property type="match status" value="1"/>
</dbReference>
<dbReference type="InterPro" id="IPR000415">
    <property type="entry name" value="Nitroreductase-like"/>
</dbReference>
<dbReference type="NCBIfam" id="TIGR03605">
    <property type="entry name" value="antibiot_sagB"/>
    <property type="match status" value="1"/>
</dbReference>
<accession>A0A5D0MH10</accession>
<sequence length="221" mass="24768">MTKKFLLLIVCGFFLLDLNAENLQIKLPEPIKKSNVSIEKALENRRSIRSYSSMPVNLEELSQLLWAAQGVTNRKGFRTAPSAGALYPLKLYVVVENVKNLEKGIYMYKPEGHKLIKIKSNTNIEKIYKGALNQQSIKDASVNIIFGADFSVTDKKYRKRGKQYVYQETGHAAQNIYLQSESLNIGTVVVGAFYEEQIKKAAGMGDNETPICIMPAGKVND</sequence>
<gene>
    <name evidence="2" type="ORF">FXF47_03540</name>
</gene>
<keyword evidence="3" id="KW-1185">Reference proteome</keyword>
<feature type="domain" description="Nitroreductase" evidence="1">
    <location>
        <begin position="43"/>
        <end position="218"/>
    </location>
</feature>
<dbReference type="AlphaFoldDB" id="A0A5D0MH10"/>
<evidence type="ECO:0000313" key="3">
    <source>
        <dbReference type="Proteomes" id="UP000324143"/>
    </source>
</evidence>
<dbReference type="PANTHER" id="PTHR43745:SF2">
    <property type="entry name" value="NITROREDUCTASE MJ1384-RELATED"/>
    <property type="match status" value="1"/>
</dbReference>
<dbReference type="InterPro" id="IPR052544">
    <property type="entry name" value="Bacteriocin_Proc_Enz"/>
</dbReference>
<evidence type="ECO:0000259" key="1">
    <source>
        <dbReference type="Pfam" id="PF00881"/>
    </source>
</evidence>
<dbReference type="InterPro" id="IPR020051">
    <property type="entry name" value="SagB-type_dehydrogenase"/>
</dbReference>
<dbReference type="CDD" id="cd02142">
    <property type="entry name" value="McbC_SagB-like_oxidoreductase"/>
    <property type="match status" value="1"/>
</dbReference>
<reference evidence="2" key="1">
    <citation type="submission" date="2019-08" db="EMBL/GenBank/DDBJ databases">
        <title>Genomic characterization of a novel candidate phylum (ARYD3) from a high temperature, high salinity tertiary oil reservoir in north central Oklahoma, USA.</title>
        <authorList>
            <person name="Youssef N.H."/>
            <person name="Yadav A."/>
            <person name="Elshahed M.S."/>
        </authorList>
    </citation>
    <scope>NUCLEOTIDE SEQUENCE [LARGE SCALE GENOMIC DNA]</scope>
    <source>
        <strain evidence="2">ARYD3</strain>
    </source>
</reference>
<dbReference type="SUPFAM" id="SSF55469">
    <property type="entry name" value="FMN-dependent nitroreductase-like"/>
    <property type="match status" value="1"/>
</dbReference>
<dbReference type="Pfam" id="PF00881">
    <property type="entry name" value="Nitroreductase"/>
    <property type="match status" value="1"/>
</dbReference>
<evidence type="ECO:0000313" key="2">
    <source>
        <dbReference type="EMBL" id="TYB31682.1"/>
    </source>
</evidence>
<comment type="caution">
    <text evidence="2">The sequence shown here is derived from an EMBL/GenBank/DDBJ whole genome shotgun (WGS) entry which is preliminary data.</text>
</comment>
<protein>
    <submittedName>
        <fullName evidence="2">SagB/ThcOx family dehydrogenase</fullName>
    </submittedName>
</protein>
<dbReference type="Proteomes" id="UP000324143">
    <property type="component" value="Unassembled WGS sequence"/>
</dbReference>
<proteinExistence type="predicted"/>
<dbReference type="GO" id="GO:0016491">
    <property type="term" value="F:oxidoreductase activity"/>
    <property type="evidence" value="ECO:0007669"/>
    <property type="project" value="InterPro"/>
</dbReference>
<dbReference type="Gene3D" id="3.40.109.10">
    <property type="entry name" value="NADH Oxidase"/>
    <property type="match status" value="1"/>
</dbReference>
<name>A0A5D0MH10_9BACT</name>
<dbReference type="EMBL" id="VSIX01000032">
    <property type="protein sequence ID" value="TYB31682.1"/>
    <property type="molecule type" value="Genomic_DNA"/>
</dbReference>
<dbReference type="InterPro" id="IPR029479">
    <property type="entry name" value="Nitroreductase"/>
</dbReference>